<evidence type="ECO:0000313" key="2">
    <source>
        <dbReference type="EMBL" id="API61526.1"/>
    </source>
</evidence>
<dbReference type="RefSeq" id="WP_066968763.1">
    <property type="nucleotide sequence ID" value="NZ_CP018225.1"/>
</dbReference>
<gene>
    <name evidence="2" type="ORF">BSL82_19015</name>
</gene>
<dbReference type="EMBL" id="CP018225">
    <property type="protein sequence ID" value="API61526.1"/>
    <property type="molecule type" value="Genomic_DNA"/>
</dbReference>
<evidence type="ECO:0000313" key="3">
    <source>
        <dbReference type="Proteomes" id="UP000182063"/>
    </source>
</evidence>
<dbReference type="Proteomes" id="UP000182063">
    <property type="component" value="Plasmid pHSL4"/>
</dbReference>
<proteinExistence type="predicted"/>
<organism evidence="2 3">
    <name type="scientific">Tardibacter chloracetimidivorans</name>
    <dbReference type="NCBI Taxonomy" id="1921510"/>
    <lineage>
        <taxon>Bacteria</taxon>
        <taxon>Pseudomonadati</taxon>
        <taxon>Pseudomonadota</taxon>
        <taxon>Alphaproteobacteria</taxon>
        <taxon>Sphingomonadales</taxon>
        <taxon>Sphingomonadaceae</taxon>
        <taxon>Tardibacter</taxon>
    </lineage>
</organism>
<feature type="region of interest" description="Disordered" evidence="1">
    <location>
        <begin position="165"/>
        <end position="189"/>
    </location>
</feature>
<dbReference type="AlphaFoldDB" id="A0A1L4A0X7"/>
<reference evidence="2 3" key="1">
    <citation type="submission" date="2016-11" db="EMBL/GenBank/DDBJ databases">
        <title>Complete Genome Sequence of alachlor-degrading Sphingomonas sp. strain JJ-A5.</title>
        <authorList>
            <person name="Lee H."/>
            <person name="Ka J.-O."/>
        </authorList>
    </citation>
    <scope>NUCLEOTIDE SEQUENCE [LARGE SCALE GENOMIC DNA]</scope>
    <source>
        <strain evidence="2 3">JJ-A5</strain>
        <plasmid evidence="3">phsl4</plasmid>
    </source>
</reference>
<dbReference type="KEGG" id="sphj:BSL82_19015"/>
<protein>
    <submittedName>
        <fullName evidence="2">Uncharacterized protein</fullName>
    </submittedName>
</protein>
<keyword evidence="2" id="KW-0614">Plasmid</keyword>
<sequence length="189" mass="21969">MIERRAGDRDDHGPNVVYIYGGSLRGRVLLPYGDADNCLRCANVQLDAPDSAMRRGNFTVPNVHSAFKSNFSYKLRPFQRGGIQNENAMRKIIWTGLAALTIAVPTSAMAQHHDGGYRGGYGDEVLGDRGHGYREPEPYYRHSEPYAYSYPAYPAHQYERPYRYDRHPYNRHDRPRHHRERHHRARQHH</sequence>
<geneLocation type="plasmid" evidence="3">
    <name>phsl4</name>
</geneLocation>
<keyword evidence="3" id="KW-1185">Reference proteome</keyword>
<evidence type="ECO:0000256" key="1">
    <source>
        <dbReference type="SAM" id="MobiDB-lite"/>
    </source>
</evidence>
<accession>A0A1L4A0X7</accession>
<feature type="compositionally biased region" description="Basic residues" evidence="1">
    <location>
        <begin position="173"/>
        <end position="189"/>
    </location>
</feature>
<name>A0A1L4A0X7_9SPHN</name>
<dbReference type="OrthoDB" id="7596636at2"/>